<name>A0ABQ4I2W6_9ACTN</name>
<sequence length="62" mass="6813">MQIIGKARIARNFLAHEGMAVDPVWDLLLQDIAERASLLRAAAGDLVGGDHLTCRMRVSRRG</sequence>
<proteinExistence type="predicted"/>
<reference evidence="1 2" key="1">
    <citation type="submission" date="2021-01" db="EMBL/GenBank/DDBJ databases">
        <title>Whole genome shotgun sequence of Verrucosispora andamanensis NBRC 109075.</title>
        <authorList>
            <person name="Komaki H."/>
            <person name="Tamura T."/>
        </authorList>
    </citation>
    <scope>NUCLEOTIDE SEQUENCE [LARGE SCALE GENOMIC DNA]</scope>
    <source>
        <strain evidence="1 2">NBRC 109075</strain>
    </source>
</reference>
<keyword evidence="2" id="KW-1185">Reference proteome</keyword>
<gene>
    <name evidence="1" type="ORF">Van01_54400</name>
</gene>
<dbReference type="Proteomes" id="UP000647017">
    <property type="component" value="Unassembled WGS sequence"/>
</dbReference>
<protein>
    <recommendedName>
        <fullName evidence="3">DUF86 domain-containing protein</fullName>
    </recommendedName>
</protein>
<evidence type="ECO:0000313" key="1">
    <source>
        <dbReference type="EMBL" id="GIJ12226.1"/>
    </source>
</evidence>
<evidence type="ECO:0000313" key="2">
    <source>
        <dbReference type="Proteomes" id="UP000647017"/>
    </source>
</evidence>
<organism evidence="1 2">
    <name type="scientific">Micromonospora andamanensis</name>
    <dbReference type="NCBI Taxonomy" id="1287068"/>
    <lineage>
        <taxon>Bacteria</taxon>
        <taxon>Bacillati</taxon>
        <taxon>Actinomycetota</taxon>
        <taxon>Actinomycetes</taxon>
        <taxon>Micromonosporales</taxon>
        <taxon>Micromonosporaceae</taxon>
        <taxon>Micromonospora</taxon>
    </lineage>
</organism>
<evidence type="ECO:0008006" key="3">
    <source>
        <dbReference type="Google" id="ProtNLM"/>
    </source>
</evidence>
<comment type="caution">
    <text evidence="1">The sequence shown here is derived from an EMBL/GenBank/DDBJ whole genome shotgun (WGS) entry which is preliminary data.</text>
</comment>
<accession>A0ABQ4I2W6</accession>
<dbReference type="EMBL" id="BOOZ01000047">
    <property type="protein sequence ID" value="GIJ12226.1"/>
    <property type="molecule type" value="Genomic_DNA"/>
</dbReference>